<reference evidence="5 6" key="1">
    <citation type="journal article" date="2016" name="Nat. Commun.">
        <title>Thousands of microbial genomes shed light on interconnected biogeochemical processes in an aquifer system.</title>
        <authorList>
            <person name="Anantharaman K."/>
            <person name="Brown C.T."/>
            <person name="Hug L.A."/>
            <person name="Sharon I."/>
            <person name="Castelle C.J."/>
            <person name="Probst A.J."/>
            <person name="Thomas B.C."/>
            <person name="Singh A."/>
            <person name="Wilkins M.J."/>
            <person name="Karaoz U."/>
            <person name="Brodie E.L."/>
            <person name="Williams K.H."/>
            <person name="Hubbard S.S."/>
            <person name="Banfield J.F."/>
        </authorList>
    </citation>
    <scope>NUCLEOTIDE SEQUENCE [LARGE SCALE GENOMIC DNA]</scope>
    <source>
        <strain evidence="6">RIFCSPLOWO2_12_FULL_64_10</strain>
    </source>
</reference>
<keyword evidence="2" id="KW-0472">Membrane</keyword>
<dbReference type="InterPro" id="IPR036291">
    <property type="entry name" value="NAD(P)-bd_dom_sf"/>
</dbReference>
<dbReference type="GO" id="GO:0006813">
    <property type="term" value="P:potassium ion transport"/>
    <property type="evidence" value="ECO:0007669"/>
    <property type="project" value="InterPro"/>
</dbReference>
<dbReference type="Proteomes" id="UP000178606">
    <property type="component" value="Unassembled WGS sequence"/>
</dbReference>
<evidence type="ECO:0000259" key="4">
    <source>
        <dbReference type="PROSITE" id="PS51202"/>
    </source>
</evidence>
<dbReference type="InterPro" id="IPR003148">
    <property type="entry name" value="RCK_N"/>
</dbReference>
<dbReference type="PANTHER" id="PTHR43833:SF9">
    <property type="entry name" value="POTASSIUM CHANNEL PROTEIN YUGO-RELATED"/>
    <property type="match status" value="1"/>
</dbReference>
<feature type="transmembrane region" description="Helical" evidence="2">
    <location>
        <begin position="61"/>
        <end position="86"/>
    </location>
</feature>
<accession>A0A1F6CH24</accession>
<dbReference type="PANTHER" id="PTHR43833">
    <property type="entry name" value="POTASSIUM CHANNEL PROTEIN 2-RELATED-RELATED"/>
    <property type="match status" value="1"/>
</dbReference>
<protein>
    <recommendedName>
        <fullName evidence="7">Potassium channel protein</fullName>
    </recommendedName>
</protein>
<evidence type="ECO:0000259" key="3">
    <source>
        <dbReference type="PROSITE" id="PS51201"/>
    </source>
</evidence>
<dbReference type="GO" id="GO:0005886">
    <property type="term" value="C:plasma membrane"/>
    <property type="evidence" value="ECO:0007669"/>
    <property type="project" value="UniProtKB-SubCell"/>
</dbReference>
<dbReference type="Pfam" id="PF02080">
    <property type="entry name" value="TrkA_C"/>
    <property type="match status" value="1"/>
</dbReference>
<dbReference type="InterPro" id="IPR013099">
    <property type="entry name" value="K_chnl_dom"/>
</dbReference>
<dbReference type="Gene3D" id="3.40.50.720">
    <property type="entry name" value="NAD(P)-binding Rossmann-like Domain"/>
    <property type="match status" value="1"/>
</dbReference>
<dbReference type="GO" id="GO:0008324">
    <property type="term" value="F:monoatomic cation transmembrane transporter activity"/>
    <property type="evidence" value="ECO:0007669"/>
    <property type="project" value="InterPro"/>
</dbReference>
<dbReference type="Pfam" id="PF07885">
    <property type="entry name" value="Ion_trans_2"/>
    <property type="match status" value="1"/>
</dbReference>
<dbReference type="EMBL" id="MFKF01000246">
    <property type="protein sequence ID" value="OGG48554.1"/>
    <property type="molecule type" value="Genomic_DNA"/>
</dbReference>
<keyword evidence="2" id="KW-1133">Transmembrane helix</keyword>
<evidence type="ECO:0000313" key="6">
    <source>
        <dbReference type="Proteomes" id="UP000178606"/>
    </source>
</evidence>
<name>A0A1F6CH24_HANXR</name>
<dbReference type="PROSITE" id="PS51201">
    <property type="entry name" value="RCK_N"/>
    <property type="match status" value="1"/>
</dbReference>
<organism evidence="5 6">
    <name type="scientific">Handelsmanbacteria sp. (strain RIFCSPLOWO2_12_FULL_64_10)</name>
    <dbReference type="NCBI Taxonomy" id="1817868"/>
    <lineage>
        <taxon>Bacteria</taxon>
        <taxon>Candidatus Handelsmaniibacteriota</taxon>
    </lineage>
</organism>
<evidence type="ECO:0000256" key="1">
    <source>
        <dbReference type="ARBA" id="ARBA00004651"/>
    </source>
</evidence>
<dbReference type="SUPFAM" id="SSF51735">
    <property type="entry name" value="NAD(P)-binding Rossmann-fold domains"/>
    <property type="match status" value="1"/>
</dbReference>
<dbReference type="InterPro" id="IPR036721">
    <property type="entry name" value="RCK_C_sf"/>
</dbReference>
<dbReference type="AlphaFoldDB" id="A0A1F6CH24"/>
<evidence type="ECO:0008006" key="7">
    <source>
        <dbReference type="Google" id="ProtNLM"/>
    </source>
</evidence>
<proteinExistence type="predicted"/>
<comment type="caution">
    <text evidence="5">The sequence shown here is derived from an EMBL/GenBank/DDBJ whole genome shotgun (WGS) entry which is preliminary data.</text>
</comment>
<gene>
    <name evidence="5" type="ORF">A3F84_23980</name>
</gene>
<evidence type="ECO:0000313" key="5">
    <source>
        <dbReference type="EMBL" id="OGG48554.1"/>
    </source>
</evidence>
<dbReference type="Gene3D" id="3.30.70.1450">
    <property type="entry name" value="Regulator of K+ conductance, C-terminal domain"/>
    <property type="match status" value="1"/>
</dbReference>
<keyword evidence="2" id="KW-0812">Transmembrane</keyword>
<comment type="subcellular location">
    <subcellularLocation>
        <location evidence="1">Cell membrane</location>
        <topology evidence="1">Multi-pass membrane protein</topology>
    </subcellularLocation>
</comment>
<feature type="domain" description="RCK N-terminal" evidence="3">
    <location>
        <begin position="107"/>
        <end position="223"/>
    </location>
</feature>
<dbReference type="Pfam" id="PF02254">
    <property type="entry name" value="TrkA_N"/>
    <property type="match status" value="1"/>
</dbReference>
<dbReference type="InterPro" id="IPR006037">
    <property type="entry name" value="RCK_C"/>
</dbReference>
<dbReference type="SUPFAM" id="SSF81324">
    <property type="entry name" value="Voltage-gated potassium channels"/>
    <property type="match status" value="1"/>
</dbReference>
<feature type="transmembrane region" description="Helical" evidence="2">
    <location>
        <begin position="31"/>
        <end position="49"/>
    </location>
</feature>
<dbReference type="Gene3D" id="1.10.287.70">
    <property type="match status" value="1"/>
</dbReference>
<dbReference type="PROSITE" id="PS51202">
    <property type="entry name" value="RCK_C"/>
    <property type="match status" value="1"/>
</dbReference>
<feature type="domain" description="RCK C-terminal" evidence="4">
    <location>
        <begin position="246"/>
        <end position="336"/>
    </location>
</feature>
<dbReference type="InterPro" id="IPR050721">
    <property type="entry name" value="Trk_Ktr_HKT_K-transport"/>
</dbReference>
<evidence type="ECO:0000256" key="2">
    <source>
        <dbReference type="SAM" id="Phobius"/>
    </source>
</evidence>
<sequence>MSPLSRFLLSLGLVVAVFIAGTVGYTVVEGWSAFQSFYMTVITVATVGFREMGDLSRAGMWFTISLIIFGVGAVGYAVSSLTALIVEGEIQDIYRGRKMESAIAKLRDHYIICGSGVVGREVALEFQQEKAPFVVVERNIAASELRSDPDILFVEGDATDDEVLRKAGIDRAKGLISALREDADNVFVTLTARQLNPGLRIIARASEPGTESKLLRAGADRVVSPYQIGGRRMAFAALRPSVVDFLDVVMGHGPSPLRVEDIPVKAGSLLVGRQVRETDIGQRTGAIVLGVQGAAGLCHLSTPGATLATTVIQEGDVLIVLGNESQIDRLKEIAQG</sequence>
<feature type="transmembrane region" description="Helical" evidence="2">
    <location>
        <begin position="7"/>
        <end position="25"/>
    </location>
</feature>
<dbReference type="SUPFAM" id="SSF116726">
    <property type="entry name" value="TrkA C-terminal domain-like"/>
    <property type="match status" value="1"/>
</dbReference>